<name>A0ABT0ZD69_9ACTN</name>
<dbReference type="SMART" id="SM00347">
    <property type="entry name" value="HTH_MARR"/>
    <property type="match status" value="1"/>
</dbReference>
<comment type="caution">
    <text evidence="2">The sequence shown here is derived from an EMBL/GenBank/DDBJ whole genome shotgun (WGS) entry which is preliminary data.</text>
</comment>
<dbReference type="PANTHER" id="PTHR33164">
    <property type="entry name" value="TRANSCRIPTIONAL REGULATOR, MARR FAMILY"/>
    <property type="match status" value="1"/>
</dbReference>
<protein>
    <submittedName>
        <fullName evidence="2">MarR family transcriptional regulator</fullName>
    </submittedName>
</protein>
<dbReference type="PANTHER" id="PTHR33164:SF43">
    <property type="entry name" value="HTH-TYPE TRANSCRIPTIONAL REPRESSOR YETL"/>
    <property type="match status" value="1"/>
</dbReference>
<dbReference type="PROSITE" id="PS50995">
    <property type="entry name" value="HTH_MARR_2"/>
    <property type="match status" value="1"/>
</dbReference>
<dbReference type="PRINTS" id="PR00598">
    <property type="entry name" value="HTHMARR"/>
</dbReference>
<dbReference type="InterPro" id="IPR039422">
    <property type="entry name" value="MarR/SlyA-like"/>
</dbReference>
<evidence type="ECO:0000313" key="2">
    <source>
        <dbReference type="EMBL" id="MCN9241525.1"/>
    </source>
</evidence>
<dbReference type="RefSeq" id="WP_252424804.1">
    <property type="nucleotide sequence ID" value="NZ_JAMWMR010000008.1"/>
</dbReference>
<reference evidence="2 3" key="1">
    <citation type="submission" date="2022-05" db="EMBL/GenBank/DDBJ databases">
        <title>Streptomyces sp. nov. RY43-2 isolated from soil of a peat swamp forest.</title>
        <authorList>
            <person name="Kanchanasin P."/>
            <person name="Tanasupawat S."/>
            <person name="Phongsopitanun W."/>
        </authorList>
    </citation>
    <scope>NUCLEOTIDE SEQUENCE [LARGE SCALE GENOMIC DNA]</scope>
    <source>
        <strain evidence="2 3">RY43-2</strain>
    </source>
</reference>
<dbReference type="Gene3D" id="1.10.10.10">
    <property type="entry name" value="Winged helix-like DNA-binding domain superfamily/Winged helix DNA-binding domain"/>
    <property type="match status" value="1"/>
</dbReference>
<dbReference type="InterPro" id="IPR036388">
    <property type="entry name" value="WH-like_DNA-bd_sf"/>
</dbReference>
<sequence>MDAANPRADQAARAANSRLVHDFGLLIKAATRLEQRIDTALRQECGIGHTMFEVLIRLCRDTDEQVSQRALADDLTLTSGGVTRLIDRMEEAGLARRVPSRADRRSVLVEPTDQGRAVFLRAVDVHARVVERYFVTPVPHDDYTRLTGSLHEIHRALRDGTD</sequence>
<proteinExistence type="predicted"/>
<evidence type="ECO:0000259" key="1">
    <source>
        <dbReference type="PROSITE" id="PS50995"/>
    </source>
</evidence>
<dbReference type="InterPro" id="IPR036390">
    <property type="entry name" value="WH_DNA-bd_sf"/>
</dbReference>
<evidence type="ECO:0000313" key="3">
    <source>
        <dbReference type="Proteomes" id="UP001523219"/>
    </source>
</evidence>
<dbReference type="EMBL" id="JAMWMR010000008">
    <property type="protein sequence ID" value="MCN9241525.1"/>
    <property type="molecule type" value="Genomic_DNA"/>
</dbReference>
<feature type="domain" description="HTH marR-type" evidence="1">
    <location>
        <begin position="16"/>
        <end position="155"/>
    </location>
</feature>
<organism evidence="2 3">
    <name type="scientific">Streptomyces macrolidinus</name>
    <dbReference type="NCBI Taxonomy" id="2952607"/>
    <lineage>
        <taxon>Bacteria</taxon>
        <taxon>Bacillati</taxon>
        <taxon>Actinomycetota</taxon>
        <taxon>Actinomycetes</taxon>
        <taxon>Kitasatosporales</taxon>
        <taxon>Streptomycetaceae</taxon>
        <taxon>Streptomyces</taxon>
    </lineage>
</organism>
<gene>
    <name evidence="2" type="ORF">NGF19_12105</name>
</gene>
<dbReference type="Proteomes" id="UP001523219">
    <property type="component" value="Unassembled WGS sequence"/>
</dbReference>
<dbReference type="Pfam" id="PF12802">
    <property type="entry name" value="MarR_2"/>
    <property type="match status" value="1"/>
</dbReference>
<accession>A0ABT0ZD69</accession>
<dbReference type="SUPFAM" id="SSF46785">
    <property type="entry name" value="Winged helix' DNA-binding domain"/>
    <property type="match status" value="1"/>
</dbReference>
<keyword evidence="3" id="KW-1185">Reference proteome</keyword>
<dbReference type="InterPro" id="IPR000835">
    <property type="entry name" value="HTH_MarR-typ"/>
</dbReference>